<proteinExistence type="predicted"/>
<dbReference type="SMART" id="SM00317">
    <property type="entry name" value="SET"/>
    <property type="match status" value="1"/>
</dbReference>
<dbReference type="Gene3D" id="1.25.40.10">
    <property type="entry name" value="Tetratricopeptide repeat domain"/>
    <property type="match status" value="1"/>
</dbReference>
<evidence type="ECO:0000259" key="1">
    <source>
        <dbReference type="PROSITE" id="PS50280"/>
    </source>
</evidence>
<dbReference type="EMBL" id="JAUJFL010000001">
    <property type="protein sequence ID" value="KAK2616108.1"/>
    <property type="molecule type" value="Genomic_DNA"/>
</dbReference>
<name>A0AAD9SUJ8_PHOAM</name>
<accession>A0AAD9SUJ8</accession>
<dbReference type="PROSITE" id="PS50280">
    <property type="entry name" value="SET"/>
    <property type="match status" value="1"/>
</dbReference>
<evidence type="ECO:0000313" key="3">
    <source>
        <dbReference type="Proteomes" id="UP001265746"/>
    </source>
</evidence>
<dbReference type="Gene3D" id="2.170.270.10">
    <property type="entry name" value="SET domain"/>
    <property type="match status" value="1"/>
</dbReference>
<dbReference type="CDD" id="cd20071">
    <property type="entry name" value="SET_SMYD"/>
    <property type="match status" value="1"/>
</dbReference>
<dbReference type="InterPro" id="IPR046341">
    <property type="entry name" value="SET_dom_sf"/>
</dbReference>
<organism evidence="2 3">
    <name type="scientific">Phomopsis amygdali</name>
    <name type="common">Fusicoccum amygdali</name>
    <dbReference type="NCBI Taxonomy" id="1214568"/>
    <lineage>
        <taxon>Eukaryota</taxon>
        <taxon>Fungi</taxon>
        <taxon>Dikarya</taxon>
        <taxon>Ascomycota</taxon>
        <taxon>Pezizomycotina</taxon>
        <taxon>Sordariomycetes</taxon>
        <taxon>Sordariomycetidae</taxon>
        <taxon>Diaporthales</taxon>
        <taxon>Diaporthaceae</taxon>
        <taxon>Diaporthe</taxon>
    </lineage>
</organism>
<protein>
    <recommendedName>
        <fullName evidence="1">SET domain-containing protein</fullName>
    </recommendedName>
</protein>
<dbReference type="PANTHER" id="PTHR47332">
    <property type="entry name" value="SET DOMAIN-CONTAINING PROTEIN 5"/>
    <property type="match status" value="1"/>
</dbReference>
<dbReference type="Proteomes" id="UP001265746">
    <property type="component" value="Unassembled WGS sequence"/>
</dbReference>
<keyword evidence="3" id="KW-1185">Reference proteome</keyword>
<comment type="caution">
    <text evidence="2">The sequence shown here is derived from an EMBL/GenBank/DDBJ whole genome shotgun (WGS) entry which is preliminary data.</text>
</comment>
<evidence type="ECO:0000313" key="2">
    <source>
        <dbReference type="EMBL" id="KAK2616108.1"/>
    </source>
</evidence>
<dbReference type="InterPro" id="IPR053185">
    <property type="entry name" value="SET_domain_protein"/>
</dbReference>
<dbReference type="InterPro" id="IPR011990">
    <property type="entry name" value="TPR-like_helical_dom_sf"/>
</dbReference>
<sequence>MGVDAGFDMVPRLSRGAADTQNWSRFIDSIKLHYAGDDQVVVEGNCIQFKAGEYPRLPFEGHKFLRFSSKVSGRIASESHVERYIDTVTLLAKSHFGARVQYWHEGDDQWGYYKWNEVNESFRSYNKPDESEIPMDTVQLPTGAEPTGEPDISPFEVKEILGKGKGLFARVDISKGTRILCEKPLLTVESMSHQKLEPILAEKLQAMAKTEQRQFFSLHNNFPGRYVLSGIVKTNALPCGPASSMGGVYPAICLINHSCLANSHNNWNDNEKHETIHAIRPIKAGEEITISYDHGGPSTTRRAFLEEAFGFDCKCSTCMLPPPELQESDARRVAIQRLDDSIGDPSRMLAKPAESLGDCLSLLQTLGKDFDGHIGIHSCRLYYDAFQICVAHGDQARASTFADRAYKDRVCCEGEDSPTTQRVKSLSLKPTDHMSYGSCSMKWKTKKSMIPQGLDESQFEAWLFRKQR</sequence>
<dbReference type="SUPFAM" id="SSF82199">
    <property type="entry name" value="SET domain"/>
    <property type="match status" value="1"/>
</dbReference>
<dbReference type="Pfam" id="PF00856">
    <property type="entry name" value="SET"/>
    <property type="match status" value="1"/>
</dbReference>
<dbReference type="PANTHER" id="PTHR47332:SF4">
    <property type="entry name" value="SET DOMAIN-CONTAINING PROTEIN 5"/>
    <property type="match status" value="1"/>
</dbReference>
<feature type="domain" description="SET" evidence="1">
    <location>
        <begin position="153"/>
        <end position="293"/>
    </location>
</feature>
<dbReference type="InterPro" id="IPR001214">
    <property type="entry name" value="SET_dom"/>
</dbReference>
<gene>
    <name evidence="2" type="ORF">N8I77_002817</name>
</gene>
<dbReference type="AlphaFoldDB" id="A0AAD9SUJ8"/>
<reference evidence="2" key="1">
    <citation type="submission" date="2023-06" db="EMBL/GenBank/DDBJ databases">
        <authorList>
            <person name="Noh H."/>
        </authorList>
    </citation>
    <scope>NUCLEOTIDE SEQUENCE</scope>
    <source>
        <strain evidence="2">DUCC20226</strain>
    </source>
</reference>